<evidence type="ECO:0000313" key="10">
    <source>
        <dbReference type="Proteomes" id="UP001162164"/>
    </source>
</evidence>
<evidence type="ECO:0000256" key="2">
    <source>
        <dbReference type="ARBA" id="ARBA00025711"/>
    </source>
</evidence>
<comment type="caution">
    <text evidence="9">The sequence shown here is derived from an EMBL/GenBank/DDBJ whole genome shotgun (WGS) entry which is preliminary data.</text>
</comment>
<dbReference type="Gene3D" id="3.90.226.10">
    <property type="entry name" value="2-enoyl-CoA Hydratase, Chain A, domain 1"/>
    <property type="match status" value="3"/>
</dbReference>
<reference evidence="9" key="1">
    <citation type="journal article" date="2023" name="Insect Mol. Biol.">
        <title>Genome sequencing provides insights into the evolution of gene families encoding plant cell wall-degrading enzymes in longhorned beetles.</title>
        <authorList>
            <person name="Shin N.R."/>
            <person name="Okamura Y."/>
            <person name="Kirsch R."/>
            <person name="Pauchet Y."/>
        </authorList>
    </citation>
    <scope>NUCLEOTIDE SEQUENCE</scope>
    <source>
        <strain evidence="9">MMC_N1</strain>
    </source>
</reference>
<dbReference type="PROSITE" id="PS50980">
    <property type="entry name" value="COA_CT_NTER"/>
    <property type="match status" value="1"/>
</dbReference>
<protein>
    <recommendedName>
        <fullName evidence="3">methylcrotonoyl-CoA carboxylase</fullName>
        <ecNumber evidence="3">6.4.1.4</ecNumber>
    </recommendedName>
    <alternativeName>
        <fullName evidence="6">3-methylcrotonyl-CoA carboxylase 2</fullName>
    </alternativeName>
    <alternativeName>
        <fullName evidence="4">3-methylcrotonyl-CoA carboxylase non-biotin-containing subunit</fullName>
    </alternativeName>
    <alternativeName>
        <fullName evidence="5">3-methylcrotonyl-CoA:carbon dioxide ligase subunit beta</fullName>
    </alternativeName>
</protein>
<evidence type="ECO:0000256" key="5">
    <source>
        <dbReference type="ARBA" id="ARBA00031237"/>
    </source>
</evidence>
<dbReference type="PANTHER" id="PTHR22855:SF13">
    <property type="entry name" value="METHYLCROTONOYL-COA CARBOXYLASE BETA CHAIN, MITOCHONDRIAL"/>
    <property type="match status" value="1"/>
</dbReference>
<dbReference type="SUPFAM" id="SSF52096">
    <property type="entry name" value="ClpP/crotonase"/>
    <property type="match status" value="2"/>
</dbReference>
<organism evidence="9 10">
    <name type="scientific">Molorchus minor</name>
    <dbReference type="NCBI Taxonomy" id="1323400"/>
    <lineage>
        <taxon>Eukaryota</taxon>
        <taxon>Metazoa</taxon>
        <taxon>Ecdysozoa</taxon>
        <taxon>Arthropoda</taxon>
        <taxon>Hexapoda</taxon>
        <taxon>Insecta</taxon>
        <taxon>Pterygota</taxon>
        <taxon>Neoptera</taxon>
        <taxon>Endopterygota</taxon>
        <taxon>Coleoptera</taxon>
        <taxon>Polyphaga</taxon>
        <taxon>Cucujiformia</taxon>
        <taxon>Chrysomeloidea</taxon>
        <taxon>Cerambycidae</taxon>
        <taxon>Lamiinae</taxon>
        <taxon>Monochamini</taxon>
        <taxon>Molorchus</taxon>
    </lineage>
</organism>
<dbReference type="Proteomes" id="UP001162164">
    <property type="component" value="Unassembled WGS sequence"/>
</dbReference>
<dbReference type="InterPro" id="IPR034733">
    <property type="entry name" value="AcCoA_carboxyl_beta"/>
</dbReference>
<dbReference type="EMBL" id="JAPWTJ010001063">
    <property type="protein sequence ID" value="KAJ8974048.1"/>
    <property type="molecule type" value="Genomic_DNA"/>
</dbReference>
<dbReference type="EC" id="6.4.1.4" evidence="3"/>
<dbReference type="InterPro" id="IPR029045">
    <property type="entry name" value="ClpP/crotonase-like_dom_sf"/>
</dbReference>
<evidence type="ECO:0000256" key="6">
    <source>
        <dbReference type="ARBA" id="ARBA00031404"/>
    </source>
</evidence>
<comment type="catalytic activity">
    <reaction evidence="7">
        <text>3-methylbut-2-enoyl-CoA + hydrogencarbonate + ATP = 3-methyl-(2E)-glutaconyl-CoA + ADP + phosphate + H(+)</text>
        <dbReference type="Rhea" id="RHEA:13589"/>
        <dbReference type="ChEBI" id="CHEBI:15378"/>
        <dbReference type="ChEBI" id="CHEBI:17544"/>
        <dbReference type="ChEBI" id="CHEBI:30616"/>
        <dbReference type="ChEBI" id="CHEBI:43474"/>
        <dbReference type="ChEBI" id="CHEBI:57344"/>
        <dbReference type="ChEBI" id="CHEBI:57346"/>
        <dbReference type="ChEBI" id="CHEBI:456216"/>
        <dbReference type="EC" id="6.4.1.4"/>
    </reaction>
</comment>
<evidence type="ECO:0000256" key="3">
    <source>
        <dbReference type="ARBA" id="ARBA00026116"/>
    </source>
</evidence>
<feature type="domain" description="CoA carboxyltransferase N-terminal" evidence="8">
    <location>
        <begin position="1"/>
        <end position="213"/>
    </location>
</feature>
<dbReference type="Pfam" id="PF01039">
    <property type="entry name" value="Carboxyl_trans"/>
    <property type="match status" value="1"/>
</dbReference>
<gene>
    <name evidence="9" type="ORF">NQ317_008989</name>
</gene>
<evidence type="ECO:0000256" key="4">
    <source>
        <dbReference type="ARBA" id="ARBA00031109"/>
    </source>
</evidence>
<dbReference type="InterPro" id="IPR011762">
    <property type="entry name" value="COA_CT_N"/>
</dbReference>
<name>A0ABQ9J8R2_9CUCU</name>
<comment type="pathway">
    <text evidence="2">Amino-acid degradation; L-leucine degradation; (S)-3-hydroxy-3-methylglutaryl-CoA from 3-isovaleryl-CoA: step 2/3.</text>
</comment>
<evidence type="ECO:0000313" key="9">
    <source>
        <dbReference type="EMBL" id="KAJ8974048.1"/>
    </source>
</evidence>
<keyword evidence="10" id="KW-1185">Reference proteome</keyword>
<dbReference type="PANTHER" id="PTHR22855">
    <property type="entry name" value="ACETYL, PROPIONYL, PYRUVATE, AND GLUTACONYL CARBOXYLASE-RELATED"/>
    <property type="match status" value="1"/>
</dbReference>
<evidence type="ECO:0000256" key="7">
    <source>
        <dbReference type="ARBA" id="ARBA00052347"/>
    </source>
</evidence>
<evidence type="ECO:0000259" key="8">
    <source>
        <dbReference type="PROSITE" id="PS50980"/>
    </source>
</evidence>
<comment type="similarity">
    <text evidence="1">Belongs to the AccD/PCCB family.</text>
</comment>
<proteinExistence type="inferred from homology"/>
<evidence type="ECO:0000256" key="1">
    <source>
        <dbReference type="ARBA" id="ARBA00006102"/>
    </source>
</evidence>
<accession>A0ABQ9J8R2</accession>
<sequence>MIQLVNELKQKTETILKGGGEKAIKRHVSKGKVVNENVLLLRNDATVKGGTYYPITVKKQLRAQEIAQENNLPCIYLVDSGGANIPYQSEVFPDRDHFGRAFFNQAIMSSLGIAQIAVVLGSCTAGGAYIPAMADESVIVKQQGTIFLAGPPLVKAALGEEVTAEELGGADLHCSTSGVTDHYAMNDEHALYIARQIVKNLKSKIPSSFNESFEQPLYDNEELYGIIDPDLKKPFDVREIITRLVDGSKFHEFKRKYGETLVCGFSKLYGFMVGSQSEAGGIAKNGAKLVTAVSCAKVPKFTVIIGGSYGAGNFGRF</sequence>
<dbReference type="InterPro" id="IPR045190">
    <property type="entry name" value="MCCB/AccD1-like"/>
</dbReference>